<dbReference type="PROSITE" id="PS51767">
    <property type="entry name" value="PEPTIDASE_A1"/>
    <property type="match status" value="1"/>
</dbReference>
<evidence type="ECO:0000256" key="7">
    <source>
        <dbReference type="RuleBase" id="RU000454"/>
    </source>
</evidence>
<evidence type="ECO:0000313" key="10">
    <source>
        <dbReference type="EMBL" id="KAK5173239.1"/>
    </source>
</evidence>
<comment type="similarity">
    <text evidence="1 7">Belongs to the peptidase A1 family.</text>
</comment>
<dbReference type="GO" id="GO:0004190">
    <property type="term" value="F:aspartic-type endopeptidase activity"/>
    <property type="evidence" value="ECO:0007669"/>
    <property type="project" value="UniProtKB-KW"/>
</dbReference>
<organism evidence="10 11">
    <name type="scientific">Saxophila tyrrhenica</name>
    <dbReference type="NCBI Taxonomy" id="1690608"/>
    <lineage>
        <taxon>Eukaryota</taxon>
        <taxon>Fungi</taxon>
        <taxon>Dikarya</taxon>
        <taxon>Ascomycota</taxon>
        <taxon>Pezizomycotina</taxon>
        <taxon>Dothideomycetes</taxon>
        <taxon>Dothideomycetidae</taxon>
        <taxon>Mycosphaerellales</taxon>
        <taxon>Extremaceae</taxon>
        <taxon>Saxophila</taxon>
    </lineage>
</organism>
<dbReference type="RefSeq" id="XP_064661934.1">
    <property type="nucleotide sequence ID" value="XM_064799179.1"/>
</dbReference>
<feature type="signal peptide" evidence="8">
    <location>
        <begin position="1"/>
        <end position="15"/>
    </location>
</feature>
<feature type="active site" evidence="5">
    <location>
        <position position="107"/>
    </location>
</feature>
<evidence type="ECO:0000256" key="4">
    <source>
        <dbReference type="ARBA" id="ARBA00022801"/>
    </source>
</evidence>
<dbReference type="PANTHER" id="PTHR47966">
    <property type="entry name" value="BETA-SITE APP-CLEAVING ENZYME, ISOFORM A-RELATED"/>
    <property type="match status" value="1"/>
</dbReference>
<accession>A0AAV9PHL3</accession>
<evidence type="ECO:0000259" key="9">
    <source>
        <dbReference type="PROSITE" id="PS51767"/>
    </source>
</evidence>
<feature type="chain" id="PRO_5043945237" description="Peptidase A1 domain-containing protein" evidence="8">
    <location>
        <begin position="16"/>
        <end position="430"/>
    </location>
</feature>
<comment type="caution">
    <text evidence="10">The sequence shown here is derived from an EMBL/GenBank/DDBJ whole genome shotgun (WGS) entry which is preliminary data.</text>
</comment>
<dbReference type="EMBL" id="JAVRRT010000003">
    <property type="protein sequence ID" value="KAK5173239.1"/>
    <property type="molecule type" value="Genomic_DNA"/>
</dbReference>
<dbReference type="InterPro" id="IPR033121">
    <property type="entry name" value="PEPTIDASE_A1"/>
</dbReference>
<keyword evidence="2 7" id="KW-0645">Protease</keyword>
<feature type="disulfide bond" evidence="6">
    <location>
        <begin position="120"/>
        <end position="126"/>
    </location>
</feature>
<keyword evidence="6" id="KW-1015">Disulfide bond</keyword>
<dbReference type="Pfam" id="PF00026">
    <property type="entry name" value="Asp"/>
    <property type="match status" value="1"/>
</dbReference>
<evidence type="ECO:0000256" key="3">
    <source>
        <dbReference type="ARBA" id="ARBA00022750"/>
    </source>
</evidence>
<keyword evidence="4 7" id="KW-0378">Hydrolase</keyword>
<dbReference type="GO" id="GO:0006508">
    <property type="term" value="P:proteolysis"/>
    <property type="evidence" value="ECO:0007669"/>
    <property type="project" value="UniProtKB-KW"/>
</dbReference>
<evidence type="ECO:0000313" key="11">
    <source>
        <dbReference type="Proteomes" id="UP001337655"/>
    </source>
</evidence>
<keyword evidence="8" id="KW-0732">Signal</keyword>
<keyword evidence="11" id="KW-1185">Reference proteome</keyword>
<dbReference type="CDD" id="cd05471">
    <property type="entry name" value="pepsin_like"/>
    <property type="match status" value="1"/>
</dbReference>
<dbReference type="InterPro" id="IPR034164">
    <property type="entry name" value="Pepsin-like_dom"/>
</dbReference>
<dbReference type="AlphaFoldDB" id="A0AAV9PHL3"/>
<evidence type="ECO:0000256" key="2">
    <source>
        <dbReference type="ARBA" id="ARBA00022670"/>
    </source>
</evidence>
<feature type="active site" evidence="5">
    <location>
        <position position="294"/>
    </location>
</feature>
<dbReference type="SUPFAM" id="SSF50630">
    <property type="entry name" value="Acid proteases"/>
    <property type="match status" value="1"/>
</dbReference>
<feature type="domain" description="Peptidase A1" evidence="9">
    <location>
        <begin position="88"/>
        <end position="427"/>
    </location>
</feature>
<gene>
    <name evidence="10" type="ORF">LTR77_001920</name>
</gene>
<dbReference type="GeneID" id="89923267"/>
<dbReference type="FunFam" id="2.40.70.10:FF:000115">
    <property type="entry name" value="Lysosomal aspartic protease"/>
    <property type="match status" value="1"/>
</dbReference>
<dbReference type="PANTHER" id="PTHR47966:SF51">
    <property type="entry name" value="BETA-SITE APP-CLEAVING ENZYME, ISOFORM A-RELATED"/>
    <property type="match status" value="1"/>
</dbReference>
<name>A0AAV9PHL3_9PEZI</name>
<evidence type="ECO:0000256" key="8">
    <source>
        <dbReference type="SAM" id="SignalP"/>
    </source>
</evidence>
<dbReference type="InterPro" id="IPR001969">
    <property type="entry name" value="Aspartic_peptidase_AS"/>
</dbReference>
<dbReference type="InterPro" id="IPR021109">
    <property type="entry name" value="Peptidase_aspartic_dom_sf"/>
</dbReference>
<dbReference type="InterPro" id="IPR001461">
    <property type="entry name" value="Aspartic_peptidase_A1"/>
</dbReference>
<dbReference type="Proteomes" id="UP001337655">
    <property type="component" value="Unassembled WGS sequence"/>
</dbReference>
<evidence type="ECO:0000256" key="6">
    <source>
        <dbReference type="PIRSR" id="PIRSR601461-2"/>
    </source>
</evidence>
<dbReference type="PRINTS" id="PR00792">
    <property type="entry name" value="PEPSIN"/>
</dbReference>
<protein>
    <recommendedName>
        <fullName evidence="9">Peptidase A1 domain-containing protein</fullName>
    </recommendedName>
</protein>
<reference evidence="10 11" key="1">
    <citation type="submission" date="2023-08" db="EMBL/GenBank/DDBJ databases">
        <title>Black Yeasts Isolated from many extreme environments.</title>
        <authorList>
            <person name="Coleine C."/>
            <person name="Stajich J.E."/>
            <person name="Selbmann L."/>
        </authorList>
    </citation>
    <scope>NUCLEOTIDE SEQUENCE [LARGE SCALE GENOMIC DNA]</scope>
    <source>
        <strain evidence="10 11">CCFEE 5935</strain>
    </source>
</reference>
<sequence>MQTFLILSLVTAALCAPTAHEKSIKVPVTRKALLTRANGDIEPAKYLGVLQRTLQKYGKDVQLPNKLMFCGANEPLKDKSQDGLDIFYYGNIVVGVQGPQTFTCDFDTGSADLFVPGPQCDAAAGCTGTTKYDQQGVDEGNTTSVTYGSGMVSGENSFDSITVAGLTAKRQNVISLTNAQGFSTSASSSLMGLAFSTIAKSGQPTYFENLIEQSVVSKNEFAFYLGRAADGTGDASELTQGGRNPGKFTGAVTKVPVKTRVYWRVQLDKVVVNGKSAVLGALGLDPTRGDAAIDTGTSLLVAPAAAPLSIYSRIPGSLPIQLLEGAGGPTVFAFPCSAKPHVALTFAWTNFAVNPQDFNIGRLTPDFGEVVGNNTLSAILNRESYCLVAIAGEDLDPGSYLYVVGDTFLKNWYSVYSYDSAASVSFAKAV</sequence>
<keyword evidence="3 7" id="KW-0064">Aspartyl protease</keyword>
<evidence type="ECO:0000256" key="1">
    <source>
        <dbReference type="ARBA" id="ARBA00007447"/>
    </source>
</evidence>
<dbReference type="Gene3D" id="2.40.70.10">
    <property type="entry name" value="Acid Proteases"/>
    <property type="match status" value="2"/>
</dbReference>
<proteinExistence type="inferred from homology"/>
<dbReference type="PROSITE" id="PS00141">
    <property type="entry name" value="ASP_PROTEASE"/>
    <property type="match status" value="1"/>
</dbReference>
<evidence type="ECO:0000256" key="5">
    <source>
        <dbReference type="PIRSR" id="PIRSR601461-1"/>
    </source>
</evidence>